<protein>
    <submittedName>
        <fullName evidence="1">Uncharacterized protein</fullName>
    </submittedName>
</protein>
<organism>
    <name type="scientific">Solenopsis invicta</name>
    <name type="common">Red imported fire ant</name>
    <name type="synonym">Solenopsis wagneri</name>
    <dbReference type="NCBI Taxonomy" id="13686"/>
    <lineage>
        <taxon>Eukaryota</taxon>
        <taxon>Metazoa</taxon>
        <taxon>Ecdysozoa</taxon>
        <taxon>Arthropoda</taxon>
        <taxon>Hexapoda</taxon>
        <taxon>Insecta</taxon>
        <taxon>Pterygota</taxon>
        <taxon>Neoptera</taxon>
        <taxon>Endopterygota</taxon>
        <taxon>Hymenoptera</taxon>
        <taxon>Apocrita</taxon>
        <taxon>Aculeata</taxon>
        <taxon>Formicoidea</taxon>
        <taxon>Formicidae</taxon>
        <taxon>Myrmicinae</taxon>
        <taxon>Solenopsis</taxon>
    </lineage>
</organism>
<feature type="non-terminal residue" evidence="1">
    <location>
        <position position="97"/>
    </location>
</feature>
<proteinExistence type="predicted"/>
<evidence type="ECO:0000313" key="1">
    <source>
        <dbReference type="EMBL" id="EFZ10760.1"/>
    </source>
</evidence>
<gene>
    <name evidence="1" type="ORF">SINV_09871</name>
</gene>
<name>E9J8U3_SOLIN</name>
<dbReference type="HOGENOM" id="CLU_2349345_0_0_1"/>
<sequence>MATVSSIFNSIWEIGEVTKIMNDIENALQGRSLNNKKTALINSMKVCDDMPIKTKTIELYIYCLSKTLKNSKLLTLTLTELKLKYSQKLWTIHKIIY</sequence>
<dbReference type="EMBL" id="GL769121">
    <property type="protein sequence ID" value="EFZ10760.1"/>
    <property type="molecule type" value="Genomic_DNA"/>
</dbReference>
<accession>E9J8U3</accession>
<dbReference type="AlphaFoldDB" id="E9J8U3"/>
<reference evidence="1" key="1">
    <citation type="journal article" date="2011" name="Proc. Natl. Acad. Sci. U.S.A.">
        <title>The genome of the fire ant Solenopsis invicta.</title>
        <authorList>
            <person name="Wurm Y."/>
            <person name="Wang J."/>
            <person name="Riba-Grognuz O."/>
            <person name="Corona M."/>
            <person name="Nygaard S."/>
            <person name="Hunt B.G."/>
            <person name="Ingram K.K."/>
            <person name="Falquet L."/>
            <person name="Nipitwattanaphon M."/>
            <person name="Gotzek D."/>
            <person name="Dijkstra M.B."/>
            <person name="Oettler J."/>
            <person name="Comtesse F."/>
            <person name="Shih C.J."/>
            <person name="Wu W.J."/>
            <person name="Yang C.C."/>
            <person name="Thomas J."/>
            <person name="Beaudoing E."/>
            <person name="Pradervand S."/>
            <person name="Flegel V."/>
            <person name="Cook E.D."/>
            <person name="Fabbretti R."/>
            <person name="Stockinger H."/>
            <person name="Long L."/>
            <person name="Farmerie W.G."/>
            <person name="Oakey J."/>
            <person name="Boomsma J.J."/>
            <person name="Pamilo P."/>
            <person name="Yi S.V."/>
            <person name="Heinze J."/>
            <person name="Goodisman M.A."/>
            <person name="Farinelli L."/>
            <person name="Harshman K."/>
            <person name="Hulo N."/>
            <person name="Cerutti L."/>
            <person name="Xenarios I."/>
            <person name="Shoemaker D."/>
            <person name="Keller L."/>
        </authorList>
    </citation>
    <scope>NUCLEOTIDE SEQUENCE [LARGE SCALE GENOMIC DNA]</scope>
</reference>